<proteinExistence type="predicted"/>
<protein>
    <submittedName>
        <fullName evidence="1">Uncharacterized protein</fullName>
    </submittedName>
</protein>
<accession>A0AA42AZ61</accession>
<dbReference type="Proteomes" id="UP001177140">
    <property type="component" value="Unassembled WGS sequence"/>
</dbReference>
<dbReference type="EMBL" id="JAJJMA010258689">
    <property type="protein sequence ID" value="MCL7044491.1"/>
    <property type="molecule type" value="Genomic_DNA"/>
</dbReference>
<feature type="non-terminal residue" evidence="1">
    <location>
        <position position="74"/>
    </location>
</feature>
<dbReference type="AlphaFoldDB" id="A0AA42AZ61"/>
<comment type="caution">
    <text evidence="1">The sequence shown here is derived from an EMBL/GenBank/DDBJ whole genome shotgun (WGS) entry which is preliminary data.</text>
</comment>
<dbReference type="Gene3D" id="3.60.20.10">
    <property type="entry name" value="Glutamine Phosphoribosylpyrophosphate, subunit 1, domain 1"/>
    <property type="match status" value="1"/>
</dbReference>
<sequence>GGGVVPCILFANGHSIIDVNESFFCLGTGVSHAEKILSEGKVYDGMSLEDAIDLVERALLYASVCDGFTGGYAS</sequence>
<dbReference type="SUPFAM" id="SSF56235">
    <property type="entry name" value="N-terminal nucleophile aminohydrolases (Ntn hydrolases)"/>
    <property type="match status" value="1"/>
</dbReference>
<dbReference type="InterPro" id="IPR029055">
    <property type="entry name" value="Ntn_hydrolases_N"/>
</dbReference>
<evidence type="ECO:0000313" key="2">
    <source>
        <dbReference type="Proteomes" id="UP001177140"/>
    </source>
</evidence>
<organism evidence="1 2">
    <name type="scientific">Papaver nudicaule</name>
    <name type="common">Iceland poppy</name>
    <dbReference type="NCBI Taxonomy" id="74823"/>
    <lineage>
        <taxon>Eukaryota</taxon>
        <taxon>Viridiplantae</taxon>
        <taxon>Streptophyta</taxon>
        <taxon>Embryophyta</taxon>
        <taxon>Tracheophyta</taxon>
        <taxon>Spermatophyta</taxon>
        <taxon>Magnoliopsida</taxon>
        <taxon>Ranunculales</taxon>
        <taxon>Papaveraceae</taxon>
        <taxon>Papaveroideae</taxon>
        <taxon>Papaver</taxon>
    </lineage>
</organism>
<name>A0AA42AZ61_PAPNU</name>
<keyword evidence="2" id="KW-1185">Reference proteome</keyword>
<reference evidence="1" key="1">
    <citation type="submission" date="2022-03" db="EMBL/GenBank/DDBJ databases">
        <title>A functionally conserved STORR gene fusion in Papaver species that diverged 16.8 million years ago.</title>
        <authorList>
            <person name="Catania T."/>
        </authorList>
    </citation>
    <scope>NUCLEOTIDE SEQUENCE</scope>
    <source>
        <strain evidence="1">S-191538</strain>
    </source>
</reference>
<gene>
    <name evidence="1" type="ORF">MKW94_025278</name>
</gene>
<evidence type="ECO:0000313" key="1">
    <source>
        <dbReference type="EMBL" id="MCL7044491.1"/>
    </source>
</evidence>
<feature type="non-terminal residue" evidence="1">
    <location>
        <position position="1"/>
    </location>
</feature>